<sequence length="327" mass="36481">MYSEKQNQISISEIGSFFSGGRIITLEGQPTREVQVARNAKPRFVDLNGDYVTGQAYVQFTRQAKPVFDSPLMFWHGGAMTGVTWETTPDGRPGWQMYFLRKGFDTYVCDAVERGRAGWSPYPEIYDTSPIFRTRNEAWSLFRFGPASSCKDENRLAASFPELKFPIEQLDYFCSQFVPRWTDHGAITLDAYYAAVEKIGPVWLVAHSQGGNFALEAAAKHPELFRGVVVIEPASAPADIGNAAQVPHLFVWGDYIGGSETWKGYRAQVDAYVAQLQDLGGNVEIIDLPALGIVGNSHVPMMDSNSDQVADQVFDWIKRNDNELGEN</sequence>
<dbReference type="AlphaFoldDB" id="A6VRY1"/>
<dbReference type="STRING" id="400668.Mmwyl1_0268"/>
<dbReference type="PANTHER" id="PTHR43194">
    <property type="entry name" value="HYDROLASE ALPHA/BETA FOLD FAMILY"/>
    <property type="match status" value="1"/>
</dbReference>
<dbReference type="CDD" id="cd12808">
    <property type="entry name" value="Esterase_713_like-1"/>
    <property type="match status" value="1"/>
</dbReference>
<dbReference type="Pfam" id="PF00561">
    <property type="entry name" value="Abhydrolase_1"/>
    <property type="match status" value="1"/>
</dbReference>
<evidence type="ECO:0000313" key="2">
    <source>
        <dbReference type="EMBL" id="ABR69210.1"/>
    </source>
</evidence>
<dbReference type="InterPro" id="IPR000073">
    <property type="entry name" value="AB_hydrolase_1"/>
</dbReference>
<dbReference type="Gene3D" id="3.40.50.1820">
    <property type="entry name" value="alpha/beta hydrolase"/>
    <property type="match status" value="1"/>
</dbReference>
<organism evidence="2">
    <name type="scientific">Marinomonas sp. (strain MWYL1)</name>
    <dbReference type="NCBI Taxonomy" id="400668"/>
    <lineage>
        <taxon>Bacteria</taxon>
        <taxon>Pseudomonadati</taxon>
        <taxon>Pseudomonadota</taxon>
        <taxon>Gammaproteobacteria</taxon>
        <taxon>Oceanospirillales</taxon>
        <taxon>Oceanospirillaceae</taxon>
        <taxon>Marinomonas</taxon>
    </lineage>
</organism>
<gene>
    <name evidence="2" type="ordered locus">Mmwyl1_0268</name>
</gene>
<dbReference type="eggNOG" id="COG0400">
    <property type="taxonomic scope" value="Bacteria"/>
</dbReference>
<dbReference type="SUPFAM" id="SSF53474">
    <property type="entry name" value="alpha/beta-Hydrolases"/>
    <property type="match status" value="1"/>
</dbReference>
<dbReference type="InterPro" id="IPR029058">
    <property type="entry name" value="AB_hydrolase_fold"/>
</dbReference>
<dbReference type="PANTHER" id="PTHR43194:SF2">
    <property type="entry name" value="PEROXISOMAL MEMBRANE PROTEIN LPX1"/>
    <property type="match status" value="1"/>
</dbReference>
<dbReference type="OrthoDB" id="5729753at2"/>
<accession>A6VRY1</accession>
<evidence type="ECO:0000259" key="1">
    <source>
        <dbReference type="Pfam" id="PF00561"/>
    </source>
</evidence>
<name>A6VRY1_MARMS</name>
<proteinExistence type="predicted"/>
<dbReference type="HOGENOM" id="CLU_038297_2_0_6"/>
<dbReference type="KEGG" id="mmw:Mmwyl1_0268"/>
<reference evidence="2" key="1">
    <citation type="submission" date="2007-06" db="EMBL/GenBank/DDBJ databases">
        <title>Complete sequence of Marinomonas sp. MWYL1.</title>
        <authorList>
            <consortium name="US DOE Joint Genome Institute"/>
            <person name="Copeland A."/>
            <person name="Lucas S."/>
            <person name="Lapidus A."/>
            <person name="Barry K."/>
            <person name="Glavina del Rio T."/>
            <person name="Dalin E."/>
            <person name="Tice H."/>
            <person name="Pitluck S."/>
            <person name="Kiss H."/>
            <person name="Brettin T."/>
            <person name="Bruce D."/>
            <person name="Detter J.C."/>
            <person name="Han C."/>
            <person name="Schmutz J."/>
            <person name="Larimer F."/>
            <person name="Land M."/>
            <person name="Hauser L."/>
            <person name="Kyrpides N."/>
            <person name="Kim E."/>
            <person name="Johnston A.W.B."/>
            <person name="Todd J.D."/>
            <person name="Rogers R."/>
            <person name="Wexler M."/>
            <person name="Bond P.L."/>
            <person name="Li Y."/>
            <person name="Richardson P."/>
        </authorList>
    </citation>
    <scope>NUCLEOTIDE SEQUENCE [LARGE SCALE GENOMIC DNA]</scope>
    <source>
        <strain evidence="2">MWYL1</strain>
    </source>
</reference>
<protein>
    <recommendedName>
        <fullName evidence="1">AB hydrolase-1 domain-containing protein</fullName>
    </recommendedName>
</protein>
<dbReference type="InterPro" id="IPR050228">
    <property type="entry name" value="Carboxylesterase_BioH"/>
</dbReference>
<feature type="domain" description="AB hydrolase-1" evidence="1">
    <location>
        <begin position="199"/>
        <end position="239"/>
    </location>
</feature>
<dbReference type="EMBL" id="CP000749">
    <property type="protein sequence ID" value="ABR69210.1"/>
    <property type="molecule type" value="Genomic_DNA"/>
</dbReference>